<dbReference type="InterPro" id="IPR055170">
    <property type="entry name" value="GFO_IDH_MocA-like_dom"/>
</dbReference>
<organism evidence="3 4">
    <name type="scientific">Salisediminibacterium beveridgei</name>
    <dbReference type="NCBI Taxonomy" id="632773"/>
    <lineage>
        <taxon>Bacteria</taxon>
        <taxon>Bacillati</taxon>
        <taxon>Bacillota</taxon>
        <taxon>Bacilli</taxon>
        <taxon>Bacillales</taxon>
        <taxon>Bacillaceae</taxon>
        <taxon>Salisediminibacterium</taxon>
    </lineage>
</organism>
<proteinExistence type="predicted"/>
<dbReference type="GO" id="GO:0000166">
    <property type="term" value="F:nucleotide binding"/>
    <property type="evidence" value="ECO:0007669"/>
    <property type="project" value="InterPro"/>
</dbReference>
<gene>
    <name evidence="3" type="primary">yvaA</name>
    <name evidence="3" type="ORF">BBEV_3068</name>
</gene>
<dbReference type="InterPro" id="IPR051317">
    <property type="entry name" value="Gfo/Idh/MocA_oxidoreduct"/>
</dbReference>
<dbReference type="SUPFAM" id="SSF55347">
    <property type="entry name" value="Glyceraldehyde-3-phosphate dehydrogenase-like, C-terminal domain"/>
    <property type="match status" value="1"/>
</dbReference>
<dbReference type="Proteomes" id="UP000094463">
    <property type="component" value="Chromosome"/>
</dbReference>
<dbReference type="SUPFAM" id="SSF51735">
    <property type="entry name" value="NAD(P)-binding Rossmann-fold domains"/>
    <property type="match status" value="1"/>
</dbReference>
<name>A0A1D7QZF9_9BACI</name>
<dbReference type="Gene3D" id="3.30.360.10">
    <property type="entry name" value="Dihydrodipicolinate Reductase, domain 2"/>
    <property type="match status" value="1"/>
</dbReference>
<dbReference type="Gene3D" id="3.40.50.720">
    <property type="entry name" value="NAD(P)-binding Rossmann-like Domain"/>
    <property type="match status" value="1"/>
</dbReference>
<evidence type="ECO:0000313" key="3">
    <source>
        <dbReference type="EMBL" id="AOM84385.1"/>
    </source>
</evidence>
<dbReference type="EMBL" id="CP012502">
    <property type="protein sequence ID" value="AOM84385.1"/>
    <property type="molecule type" value="Genomic_DNA"/>
</dbReference>
<dbReference type="InterPro" id="IPR000683">
    <property type="entry name" value="Gfo/Idh/MocA-like_OxRdtase_N"/>
</dbReference>
<dbReference type="PANTHER" id="PTHR43708">
    <property type="entry name" value="CONSERVED EXPRESSED OXIDOREDUCTASE (EUROFUNG)"/>
    <property type="match status" value="1"/>
</dbReference>
<sequence>MKRTPLTVAVVGFGGMGGHHVEHMEELTYFQVKGIQDIRKSQEELARKKGLEVYPDLSAVVEDEEVDVVLIATPNDSHRDIAVSAMRHGKHVICEKPVTMNAAEMEDIMQVEKETGQLFVVHQNRRWDEDYLSVKAIQDLETIGEVFHVECRIHGSRGIPGDWRQKKAQGGGMLLDWGVHLADRQLQMFDERVTHVNCTFQHIRNMEVDDGFRLMLTFESGKTAYMEVGTFNYIGLPLWYVNGTQGSAVIHSWDMDGKVTRLETDREPDARPIQAGAGLTKTMAPRFDDGTVKDLPLPRIDASIEEFYDNVYQTIHGEESIIVKNDEVLRVMRLLEKAFESVEKMQTVPFE</sequence>
<evidence type="ECO:0000259" key="2">
    <source>
        <dbReference type="Pfam" id="PF22725"/>
    </source>
</evidence>
<feature type="domain" description="Gfo/Idh/MocA-like oxidoreductase N-terminal" evidence="1">
    <location>
        <begin position="7"/>
        <end position="121"/>
    </location>
</feature>
<dbReference type="Pfam" id="PF01408">
    <property type="entry name" value="GFO_IDH_MocA"/>
    <property type="match status" value="1"/>
</dbReference>
<evidence type="ECO:0000259" key="1">
    <source>
        <dbReference type="Pfam" id="PF01408"/>
    </source>
</evidence>
<protein>
    <recommendedName>
        <fullName evidence="5">Dehydrogenase</fullName>
    </recommendedName>
</protein>
<evidence type="ECO:0000313" key="4">
    <source>
        <dbReference type="Proteomes" id="UP000094463"/>
    </source>
</evidence>
<keyword evidence="3" id="KW-0560">Oxidoreductase</keyword>
<feature type="domain" description="GFO/IDH/MocA-like oxidoreductase" evidence="2">
    <location>
        <begin position="132"/>
        <end position="248"/>
    </location>
</feature>
<dbReference type="InterPro" id="IPR036291">
    <property type="entry name" value="NAD(P)-bd_dom_sf"/>
</dbReference>
<dbReference type="STRING" id="632773.BBEV_3068"/>
<dbReference type="RefSeq" id="WP_069366270.1">
    <property type="nucleotide sequence ID" value="NZ_CP012502.1"/>
</dbReference>
<evidence type="ECO:0008006" key="5">
    <source>
        <dbReference type="Google" id="ProtNLM"/>
    </source>
</evidence>
<dbReference type="Pfam" id="PF22725">
    <property type="entry name" value="GFO_IDH_MocA_C3"/>
    <property type="match status" value="1"/>
</dbReference>
<accession>A0A1D7QZF9</accession>
<dbReference type="AlphaFoldDB" id="A0A1D7QZF9"/>
<dbReference type="OrthoDB" id="9815825at2"/>
<dbReference type="PANTHER" id="PTHR43708:SF8">
    <property type="entry name" value="OXIDOREDUCTASE"/>
    <property type="match status" value="1"/>
</dbReference>
<dbReference type="PATRIC" id="fig|632773.3.peg.3209"/>
<reference evidence="3 4" key="1">
    <citation type="submission" date="2015-08" db="EMBL/GenBank/DDBJ databases">
        <title>The complete genome sequence of Bacillus beveridgei MLTeJB.</title>
        <authorList>
            <person name="Hanson T.E."/>
            <person name="Mesa C."/>
            <person name="Basesman S.M."/>
            <person name="Oremland R.S."/>
        </authorList>
    </citation>
    <scope>NUCLEOTIDE SEQUENCE [LARGE SCALE GENOMIC DNA]</scope>
    <source>
        <strain evidence="3 4">MLTeJB</strain>
    </source>
</reference>
<dbReference type="KEGG" id="bbev:BBEV_3068"/>
<dbReference type="GO" id="GO:0016491">
    <property type="term" value="F:oxidoreductase activity"/>
    <property type="evidence" value="ECO:0007669"/>
    <property type="project" value="UniProtKB-KW"/>
</dbReference>
<keyword evidence="4" id="KW-1185">Reference proteome</keyword>